<feature type="domain" description="Aminotransferase class V" evidence="7">
    <location>
        <begin position="2"/>
        <end position="361"/>
    </location>
</feature>
<evidence type="ECO:0000256" key="4">
    <source>
        <dbReference type="ARBA" id="ARBA00022898"/>
    </source>
</evidence>
<dbReference type="Gene3D" id="1.10.260.50">
    <property type="match status" value="1"/>
</dbReference>
<dbReference type="PIRSF" id="PIRSF005572">
    <property type="entry name" value="NifS"/>
    <property type="match status" value="1"/>
</dbReference>
<dbReference type="Gene3D" id="3.40.640.10">
    <property type="entry name" value="Type I PLP-dependent aspartate aminotransferase-like (Major domain)"/>
    <property type="match status" value="1"/>
</dbReference>
<dbReference type="InterPro" id="IPR000192">
    <property type="entry name" value="Aminotrans_V_dom"/>
</dbReference>
<comment type="caution">
    <text evidence="8">The sequence shown here is derived from an EMBL/GenBank/DDBJ whole genome shotgun (WGS) entry which is preliminary data.</text>
</comment>
<dbReference type="GO" id="GO:0051536">
    <property type="term" value="F:iron-sulfur cluster binding"/>
    <property type="evidence" value="ECO:0007669"/>
    <property type="project" value="UniProtKB-KW"/>
</dbReference>
<accession>A0A1B9B838</accession>
<dbReference type="Gene3D" id="3.90.1150.10">
    <property type="entry name" value="Aspartate Aminotransferase, domain 1"/>
    <property type="match status" value="1"/>
</dbReference>
<evidence type="ECO:0000256" key="3">
    <source>
        <dbReference type="ARBA" id="ARBA00022723"/>
    </source>
</evidence>
<organism evidence="8 9">
    <name type="scientific">Pseudobacillus wudalianchiensis</name>
    <dbReference type="NCBI Taxonomy" id="1743143"/>
    <lineage>
        <taxon>Bacteria</taxon>
        <taxon>Bacillati</taxon>
        <taxon>Bacillota</taxon>
        <taxon>Bacilli</taxon>
        <taxon>Bacillales</taxon>
        <taxon>Bacillaceae</taxon>
        <taxon>Pseudobacillus</taxon>
    </lineage>
</organism>
<comment type="similarity">
    <text evidence="2">Belongs to the class-V pyridoxal-phosphate-dependent aminotransferase family. NifS/IscS subfamily.</text>
</comment>
<dbReference type="EMBL" id="MAYT01000001">
    <property type="protein sequence ID" value="OCA92239.1"/>
    <property type="molecule type" value="Genomic_DNA"/>
</dbReference>
<dbReference type="InterPro" id="IPR015424">
    <property type="entry name" value="PyrdxlP-dep_Trfase"/>
</dbReference>
<dbReference type="PANTHER" id="PTHR11601">
    <property type="entry name" value="CYSTEINE DESULFURYLASE FAMILY MEMBER"/>
    <property type="match status" value="1"/>
</dbReference>
<evidence type="ECO:0000256" key="1">
    <source>
        <dbReference type="ARBA" id="ARBA00001933"/>
    </source>
</evidence>
<evidence type="ECO:0000256" key="2">
    <source>
        <dbReference type="ARBA" id="ARBA00006490"/>
    </source>
</evidence>
<name>A0A1B9B838_9BACI</name>
<proteinExistence type="inferred from homology"/>
<keyword evidence="5" id="KW-0408">Iron</keyword>
<keyword evidence="6" id="KW-0411">Iron-sulfur</keyword>
<evidence type="ECO:0000256" key="6">
    <source>
        <dbReference type="ARBA" id="ARBA00023014"/>
    </source>
</evidence>
<evidence type="ECO:0000259" key="7">
    <source>
        <dbReference type="Pfam" id="PF00266"/>
    </source>
</evidence>
<dbReference type="GO" id="GO:0046872">
    <property type="term" value="F:metal ion binding"/>
    <property type="evidence" value="ECO:0007669"/>
    <property type="project" value="UniProtKB-KW"/>
</dbReference>
<sequence length="378" mass="41318">MIYFDNSATTKPYNEALAAFTKVNEQFFGNPSSLHQLGVQADRLLNEARKQIASLIGGQPEEIIFTSGGTEANNLALKGAALAYKQRGTHIVTQTTEHPAVLNACRQLEDLGFRVTYLPVDAAGRISVQELESALTDDTILVSIMHVNNETGTIQPIEEISQLLKRYPKVLFHVDDVQGRGKVELNLKGIHLCSLSAHKFHGLKGNGLLYKKKGVNLSPLLSGGNQESGWRSGTENTGGVVAMAKALRLTEEKRVAGFSKMKEIQQFLRSELKRIKGTVIHTPEEGCAPHILNFSIAGTKGEVLIHALEERGCYLSTTSACSSKQKKTSTVLTAMGVPESVADSSMRLSLSYENTLEEAQTFIRVLTETIPKLTKVQR</sequence>
<dbReference type="RefSeq" id="WP_065408770.1">
    <property type="nucleotide sequence ID" value="NZ_MAYT01000001.1"/>
</dbReference>
<keyword evidence="3" id="KW-0479">Metal-binding</keyword>
<evidence type="ECO:0000313" key="8">
    <source>
        <dbReference type="EMBL" id="OCA92239.1"/>
    </source>
</evidence>
<comment type="cofactor">
    <cofactor evidence="1">
        <name>pyridoxal 5'-phosphate</name>
        <dbReference type="ChEBI" id="CHEBI:597326"/>
    </cofactor>
</comment>
<keyword evidence="9" id="KW-1185">Reference proteome</keyword>
<reference evidence="9" key="1">
    <citation type="submission" date="2016-05" db="EMBL/GenBank/DDBJ databases">
        <authorList>
            <person name="Liu B."/>
            <person name="Wang J."/>
            <person name="Zhu Y."/>
            <person name="Liu G."/>
            <person name="Chen Q."/>
            <person name="Chen Z."/>
            <person name="Lan J."/>
            <person name="Che J."/>
            <person name="Ge C."/>
            <person name="Shi H."/>
            <person name="Pan Z."/>
            <person name="Liu X."/>
        </authorList>
    </citation>
    <scope>NUCLEOTIDE SEQUENCE [LARGE SCALE GENOMIC DNA]</scope>
    <source>
        <strain evidence="9">FJAT-27215</strain>
    </source>
</reference>
<evidence type="ECO:0000256" key="5">
    <source>
        <dbReference type="ARBA" id="ARBA00023004"/>
    </source>
</evidence>
<evidence type="ECO:0000313" key="9">
    <source>
        <dbReference type="Proteomes" id="UP000092578"/>
    </source>
</evidence>
<dbReference type="Proteomes" id="UP000092578">
    <property type="component" value="Unassembled WGS sequence"/>
</dbReference>
<dbReference type="FunFam" id="3.40.640.10:FF:000084">
    <property type="entry name" value="IscS-like cysteine desulfurase"/>
    <property type="match status" value="1"/>
</dbReference>
<dbReference type="GO" id="GO:0031071">
    <property type="term" value="F:cysteine desulfurase activity"/>
    <property type="evidence" value="ECO:0007669"/>
    <property type="project" value="UniProtKB-ARBA"/>
</dbReference>
<dbReference type="SUPFAM" id="SSF53383">
    <property type="entry name" value="PLP-dependent transferases"/>
    <property type="match status" value="1"/>
</dbReference>
<dbReference type="AlphaFoldDB" id="A0A1B9B838"/>
<keyword evidence="4" id="KW-0663">Pyridoxal phosphate</keyword>
<gene>
    <name evidence="8" type="ORF">A8F95_00480</name>
</gene>
<protein>
    <submittedName>
        <fullName evidence="8">Cysteine desulfurase</fullName>
    </submittedName>
</protein>
<dbReference type="InterPro" id="IPR015421">
    <property type="entry name" value="PyrdxlP-dep_Trfase_major"/>
</dbReference>
<dbReference type="InterPro" id="IPR015422">
    <property type="entry name" value="PyrdxlP-dep_Trfase_small"/>
</dbReference>
<dbReference type="Pfam" id="PF00266">
    <property type="entry name" value="Aminotran_5"/>
    <property type="match status" value="1"/>
</dbReference>
<dbReference type="PANTHER" id="PTHR11601:SF50">
    <property type="entry name" value="CYSTEINE DESULFURASE ISCS 2-RELATED"/>
    <property type="match status" value="1"/>
</dbReference>
<dbReference type="InterPro" id="IPR016454">
    <property type="entry name" value="Cysteine_dSase"/>
</dbReference>